<name>B9T2E7_RICCO</name>
<dbReference type="SUPFAM" id="SSF49785">
    <property type="entry name" value="Galactose-binding domain-like"/>
    <property type="match status" value="1"/>
</dbReference>
<accession>B9T2E7</accession>
<dbReference type="InterPro" id="IPR017853">
    <property type="entry name" value="GH"/>
</dbReference>
<proteinExistence type="predicted"/>
<keyword evidence="2" id="KW-0378">Hydrolase</keyword>
<organism evidence="2 3">
    <name type="scientific">Ricinus communis</name>
    <name type="common">Castor bean</name>
    <dbReference type="NCBI Taxonomy" id="3988"/>
    <lineage>
        <taxon>Eukaryota</taxon>
        <taxon>Viridiplantae</taxon>
        <taxon>Streptophyta</taxon>
        <taxon>Embryophyta</taxon>
        <taxon>Tracheophyta</taxon>
        <taxon>Spermatophyta</taxon>
        <taxon>Magnoliopsida</taxon>
        <taxon>eudicotyledons</taxon>
        <taxon>Gunneridae</taxon>
        <taxon>Pentapetalae</taxon>
        <taxon>rosids</taxon>
        <taxon>fabids</taxon>
        <taxon>Malpighiales</taxon>
        <taxon>Euphorbiaceae</taxon>
        <taxon>Acalyphoideae</taxon>
        <taxon>Acalypheae</taxon>
        <taxon>Ricinus</taxon>
    </lineage>
</organism>
<evidence type="ECO:0000313" key="2">
    <source>
        <dbReference type="EMBL" id="EEF29957.1"/>
    </source>
</evidence>
<dbReference type="SUPFAM" id="SSF51445">
    <property type="entry name" value="(Trans)glycosidases"/>
    <property type="match status" value="1"/>
</dbReference>
<evidence type="ECO:0000256" key="1">
    <source>
        <dbReference type="SAM" id="SignalP"/>
    </source>
</evidence>
<reference evidence="3" key="1">
    <citation type="journal article" date="2010" name="Nat. Biotechnol.">
        <title>Draft genome sequence of the oilseed species Ricinus communis.</title>
        <authorList>
            <person name="Chan A.P."/>
            <person name="Crabtree J."/>
            <person name="Zhao Q."/>
            <person name="Lorenzi H."/>
            <person name="Orvis J."/>
            <person name="Puiu D."/>
            <person name="Melake-Berhan A."/>
            <person name="Jones K.M."/>
            <person name="Redman J."/>
            <person name="Chen G."/>
            <person name="Cahoon E.B."/>
            <person name="Gedil M."/>
            <person name="Stanke M."/>
            <person name="Haas B.J."/>
            <person name="Wortman J.R."/>
            <person name="Fraser-Liggett C.M."/>
            <person name="Ravel J."/>
            <person name="Rabinowicz P.D."/>
        </authorList>
    </citation>
    <scope>NUCLEOTIDE SEQUENCE [LARGE SCALE GENOMIC DNA]</scope>
    <source>
        <strain evidence="3">cv. Hale</strain>
    </source>
</reference>
<feature type="signal peptide" evidence="1">
    <location>
        <begin position="1"/>
        <end position="27"/>
    </location>
</feature>
<evidence type="ECO:0000313" key="3">
    <source>
        <dbReference type="Proteomes" id="UP000008311"/>
    </source>
</evidence>
<protein>
    <submittedName>
        <fullName evidence="2">Hydrolase, hydrolyzing O-glycosyl compounds, putative</fullName>
    </submittedName>
</protein>
<dbReference type="Gene3D" id="2.60.120.260">
    <property type="entry name" value="Galactose-binding domain-like"/>
    <property type="match status" value="1"/>
</dbReference>
<dbReference type="PANTHER" id="PTHR31490:SF2">
    <property type="entry name" value="GLYCOSYL HYDROLASE FAMILY 10 PROTEIN"/>
    <property type="match status" value="1"/>
</dbReference>
<dbReference type="Proteomes" id="UP000008311">
    <property type="component" value="Unassembled WGS sequence"/>
</dbReference>
<sequence length="256" mass="28557">MKIEEQNNMVQLPVWCILLLIGINANALPYDYTASIECLTSPHEPQYHGGIVTNPELNDGLKGWSTFGNAKIEHRELGGNKFIVAHTRANPYDSVSQNLYLRKNRLYTFSAWIQVSAVIGVFKTKKGFKHAGAVAAQSNCWSMLKGGLTVGTSGPAQLYFESKNTSVEIWVDSISLQPFTVEQWKSHQDQSIEKTRKAKVKIQAADKQGNPLSNAKISIEQKKAGFPFGCAINKNILSNPAYQNWFTSRFKFTVRG</sequence>
<dbReference type="GO" id="GO:0004553">
    <property type="term" value="F:hydrolase activity, hydrolyzing O-glycosyl compounds"/>
    <property type="evidence" value="ECO:0007669"/>
    <property type="project" value="InterPro"/>
</dbReference>
<dbReference type="eggNOG" id="ENOG502QSCW">
    <property type="taxonomic scope" value="Eukaryota"/>
</dbReference>
<dbReference type="InterPro" id="IPR008979">
    <property type="entry name" value="Galactose-bd-like_sf"/>
</dbReference>
<keyword evidence="1" id="KW-0732">Signal</keyword>
<dbReference type="GO" id="GO:0005975">
    <property type="term" value="P:carbohydrate metabolic process"/>
    <property type="evidence" value="ECO:0007669"/>
    <property type="project" value="InterPro"/>
</dbReference>
<dbReference type="STRING" id="3988.B9T2E7"/>
<dbReference type="InParanoid" id="B9T2E7"/>
<dbReference type="InterPro" id="IPR044846">
    <property type="entry name" value="GH10"/>
</dbReference>
<dbReference type="EMBL" id="EQ974378">
    <property type="protein sequence ID" value="EEF29957.1"/>
    <property type="molecule type" value="Genomic_DNA"/>
</dbReference>
<gene>
    <name evidence="2" type="ORF">RCOM_0834630</name>
</gene>
<feature type="chain" id="PRO_5002891881" evidence="1">
    <location>
        <begin position="28"/>
        <end position="256"/>
    </location>
</feature>
<keyword evidence="3" id="KW-1185">Reference proteome</keyword>
<dbReference type="PANTHER" id="PTHR31490">
    <property type="entry name" value="GLYCOSYL HYDROLASE"/>
    <property type="match status" value="1"/>
</dbReference>
<dbReference type="AlphaFoldDB" id="B9T2E7"/>